<dbReference type="Proteomes" id="UP000266841">
    <property type="component" value="Unassembled WGS sequence"/>
</dbReference>
<dbReference type="AlphaFoldDB" id="K0RQW0"/>
<sequence>VDRPTRRVSPAGTRAGAPVGRLGLRGLVAARSLLVPVPARPGGQSHRPPPVLQPVRLRVPRRVDHEPYPGPLAPPVRRPVGHYRVAPLAVAPEYPREVEGT</sequence>
<name>K0RQW0_THAOC</name>
<gene>
    <name evidence="1" type="ORF">THAOC_29631</name>
</gene>
<reference evidence="1 2" key="1">
    <citation type="journal article" date="2012" name="Genome Biol.">
        <title>Genome and low-iron response of an oceanic diatom adapted to chronic iron limitation.</title>
        <authorList>
            <person name="Lommer M."/>
            <person name="Specht M."/>
            <person name="Roy A.S."/>
            <person name="Kraemer L."/>
            <person name="Andreson R."/>
            <person name="Gutowska M.A."/>
            <person name="Wolf J."/>
            <person name="Bergner S.V."/>
            <person name="Schilhabel M.B."/>
            <person name="Klostermeier U.C."/>
            <person name="Beiko R.G."/>
            <person name="Rosenstiel P."/>
            <person name="Hippler M."/>
            <person name="Laroche J."/>
        </authorList>
    </citation>
    <scope>NUCLEOTIDE SEQUENCE [LARGE SCALE GENOMIC DNA]</scope>
    <source>
        <strain evidence="1 2">CCMP1005</strain>
    </source>
</reference>
<protein>
    <submittedName>
        <fullName evidence="1">Uncharacterized protein</fullName>
    </submittedName>
</protein>
<keyword evidence="2" id="KW-1185">Reference proteome</keyword>
<proteinExistence type="predicted"/>
<dbReference type="EMBL" id="AGNL01042021">
    <property type="protein sequence ID" value="EJK51216.1"/>
    <property type="molecule type" value="Genomic_DNA"/>
</dbReference>
<comment type="caution">
    <text evidence="1">The sequence shown here is derived from an EMBL/GenBank/DDBJ whole genome shotgun (WGS) entry which is preliminary data.</text>
</comment>
<evidence type="ECO:0000313" key="1">
    <source>
        <dbReference type="EMBL" id="EJK51216.1"/>
    </source>
</evidence>
<feature type="non-terminal residue" evidence="1">
    <location>
        <position position="1"/>
    </location>
</feature>
<evidence type="ECO:0000313" key="2">
    <source>
        <dbReference type="Proteomes" id="UP000266841"/>
    </source>
</evidence>
<organism evidence="1 2">
    <name type="scientific">Thalassiosira oceanica</name>
    <name type="common">Marine diatom</name>
    <dbReference type="NCBI Taxonomy" id="159749"/>
    <lineage>
        <taxon>Eukaryota</taxon>
        <taxon>Sar</taxon>
        <taxon>Stramenopiles</taxon>
        <taxon>Ochrophyta</taxon>
        <taxon>Bacillariophyta</taxon>
        <taxon>Coscinodiscophyceae</taxon>
        <taxon>Thalassiosirophycidae</taxon>
        <taxon>Thalassiosirales</taxon>
        <taxon>Thalassiosiraceae</taxon>
        <taxon>Thalassiosira</taxon>
    </lineage>
</organism>
<accession>K0RQW0</accession>